<dbReference type="PANTHER" id="PTHR23150:SF19">
    <property type="entry name" value="FORMYLGLYCINE-GENERATING ENZYME"/>
    <property type="match status" value="1"/>
</dbReference>
<dbReference type="GO" id="GO:0120147">
    <property type="term" value="F:formylglycine-generating oxidase activity"/>
    <property type="evidence" value="ECO:0007669"/>
    <property type="project" value="TreeGrafter"/>
</dbReference>
<dbReference type="PANTHER" id="PTHR23150">
    <property type="entry name" value="SULFATASE MODIFYING FACTOR 1, 2"/>
    <property type="match status" value="1"/>
</dbReference>
<dbReference type="SUPFAM" id="SSF56436">
    <property type="entry name" value="C-type lectin-like"/>
    <property type="match status" value="1"/>
</dbReference>
<dbReference type="Gene3D" id="3.90.1580.10">
    <property type="entry name" value="paralog of FGE (formylglycine-generating enzyme)"/>
    <property type="match status" value="1"/>
</dbReference>
<dbReference type="EMBL" id="JAIRBC010000008">
    <property type="protein sequence ID" value="MCG2460512.1"/>
    <property type="molecule type" value="Genomic_DNA"/>
</dbReference>
<sequence length="333" mass="37870">MKKYMYKKQFLLFGFLLFLNIALFPQRSDSGKDYTEKIAGSDLEIAMVFIPEGEFTMGSSLEEKNRKEDEGPAHRVKISSFWMGKYEIPWEVYLLFVNRQIDGVATENKGSEVEMAVDAVSGATVPYVDMSLGMGKTGYPVVNITQKAASKFCEWLSAKTGRFYRLPTEAEWEFACRAGTETAYSFGDDEALLPEYAWYYENSDGGYKKGGQKRPNPWGLYDMHGNVAEWTLDQYLPDGYAQYGEITVDPIDFPNKLYPRAVRGGSWDDDSDMLRSAARLGSSSEWNRRDPQLPKSVSWNTDAGFVGFRIVRPAEVPAKKDFEKYWGPKILKK</sequence>
<evidence type="ECO:0000259" key="2">
    <source>
        <dbReference type="Pfam" id="PF03781"/>
    </source>
</evidence>
<name>A0AAE3ESU0_9FLAO</name>
<accession>A0AAE3ESU0</accession>
<dbReference type="AlphaFoldDB" id="A0AAE3ESU0"/>
<gene>
    <name evidence="3" type="ORF">K8352_07115</name>
</gene>
<feature type="signal peptide" evidence="1">
    <location>
        <begin position="1"/>
        <end position="24"/>
    </location>
</feature>
<dbReference type="RefSeq" id="WP_317901657.1">
    <property type="nucleotide sequence ID" value="NZ_JAIRBC010000008.1"/>
</dbReference>
<evidence type="ECO:0000313" key="4">
    <source>
        <dbReference type="Proteomes" id="UP001200642"/>
    </source>
</evidence>
<dbReference type="InterPro" id="IPR042095">
    <property type="entry name" value="SUMF_sf"/>
</dbReference>
<dbReference type="Pfam" id="PF03781">
    <property type="entry name" value="FGE-sulfatase"/>
    <property type="match status" value="1"/>
</dbReference>
<feature type="chain" id="PRO_5042274431" evidence="1">
    <location>
        <begin position="25"/>
        <end position="333"/>
    </location>
</feature>
<dbReference type="InterPro" id="IPR005532">
    <property type="entry name" value="SUMF_dom"/>
</dbReference>
<keyword evidence="1" id="KW-0732">Signal</keyword>
<evidence type="ECO:0000313" key="3">
    <source>
        <dbReference type="EMBL" id="MCG2460512.1"/>
    </source>
</evidence>
<evidence type="ECO:0000256" key="1">
    <source>
        <dbReference type="SAM" id="SignalP"/>
    </source>
</evidence>
<keyword evidence="4" id="KW-1185">Reference proteome</keyword>
<dbReference type="InterPro" id="IPR051043">
    <property type="entry name" value="Sulfatase_Mod_Factor_Kinase"/>
</dbReference>
<dbReference type="InterPro" id="IPR016187">
    <property type="entry name" value="CTDL_fold"/>
</dbReference>
<reference evidence="3" key="1">
    <citation type="submission" date="2023-02" db="EMBL/GenBank/DDBJ databases">
        <title>Genome of Flavobacteriaceae gen. nov. sp. strain F89.</title>
        <authorList>
            <person name="Wang Y."/>
        </authorList>
    </citation>
    <scope>NUCLEOTIDE SEQUENCE</scope>
    <source>
        <strain evidence="3">F89</strain>
    </source>
</reference>
<comment type="caution">
    <text evidence="3">The sequence shown here is derived from an EMBL/GenBank/DDBJ whole genome shotgun (WGS) entry which is preliminary data.</text>
</comment>
<dbReference type="Proteomes" id="UP001200642">
    <property type="component" value="Unassembled WGS sequence"/>
</dbReference>
<organism evidence="3 4">
    <name type="scientific">Cerina litoralis</name>
    <dbReference type="NCBI Taxonomy" id="2874477"/>
    <lineage>
        <taxon>Bacteria</taxon>
        <taxon>Pseudomonadati</taxon>
        <taxon>Bacteroidota</taxon>
        <taxon>Flavobacteriia</taxon>
        <taxon>Flavobacteriales</taxon>
        <taxon>Flavobacteriaceae</taxon>
        <taxon>Cerina</taxon>
    </lineage>
</organism>
<protein>
    <submittedName>
        <fullName evidence="3">Formylglycine-generating enzyme family protein</fullName>
    </submittedName>
</protein>
<feature type="domain" description="Sulfatase-modifying factor enzyme-like" evidence="2">
    <location>
        <begin position="46"/>
        <end position="288"/>
    </location>
</feature>
<proteinExistence type="predicted"/>